<evidence type="ECO:0000259" key="4">
    <source>
        <dbReference type="Pfam" id="PF13193"/>
    </source>
</evidence>
<keyword evidence="6" id="KW-1185">Reference proteome</keyword>
<keyword evidence="2" id="KW-0436">Ligase</keyword>
<comment type="caution">
    <text evidence="5">The sequence shown here is derived from an EMBL/GenBank/DDBJ whole genome shotgun (WGS) entry which is preliminary data.</text>
</comment>
<protein>
    <recommendedName>
        <fullName evidence="7">4-coumarate--CoA ligase</fullName>
    </recommendedName>
</protein>
<dbReference type="CDD" id="cd05904">
    <property type="entry name" value="4CL"/>
    <property type="match status" value="1"/>
</dbReference>
<dbReference type="InterPro" id="IPR025110">
    <property type="entry name" value="AMP-bd_C"/>
</dbReference>
<dbReference type="Pfam" id="PF13193">
    <property type="entry name" value="AMP-binding_C"/>
    <property type="match status" value="1"/>
</dbReference>
<dbReference type="InterPro" id="IPR020845">
    <property type="entry name" value="AMP-binding_CS"/>
</dbReference>
<dbReference type="SUPFAM" id="SSF56801">
    <property type="entry name" value="Acetyl-CoA synthetase-like"/>
    <property type="match status" value="1"/>
</dbReference>
<dbReference type="PANTHER" id="PTHR24096:SF160">
    <property type="entry name" value="4-COUMARATE--COA LIGASE-LIKE 9"/>
    <property type="match status" value="1"/>
</dbReference>
<evidence type="ECO:0000256" key="1">
    <source>
        <dbReference type="ARBA" id="ARBA00006432"/>
    </source>
</evidence>
<dbReference type="Gene3D" id="3.40.50.12780">
    <property type="entry name" value="N-terminal domain of ligase-like"/>
    <property type="match status" value="1"/>
</dbReference>
<evidence type="ECO:0000313" key="6">
    <source>
        <dbReference type="Proteomes" id="UP000825729"/>
    </source>
</evidence>
<dbReference type="EMBL" id="JAINDJ010000005">
    <property type="protein sequence ID" value="KAG9446362.1"/>
    <property type="molecule type" value="Genomic_DNA"/>
</dbReference>
<dbReference type="AlphaFoldDB" id="A0AAV7EBZ9"/>
<dbReference type="Proteomes" id="UP000825729">
    <property type="component" value="Unassembled WGS sequence"/>
</dbReference>
<name>A0AAV7EBZ9_ARIFI</name>
<dbReference type="InterPro" id="IPR000873">
    <property type="entry name" value="AMP-dep_synth/lig_dom"/>
</dbReference>
<dbReference type="FunFam" id="3.30.300.30:FF:000007">
    <property type="entry name" value="4-coumarate--CoA ligase 2"/>
    <property type="match status" value="1"/>
</dbReference>
<reference evidence="5 6" key="1">
    <citation type="submission" date="2021-07" db="EMBL/GenBank/DDBJ databases">
        <title>The Aristolochia fimbriata genome: insights into angiosperm evolution, floral development and chemical biosynthesis.</title>
        <authorList>
            <person name="Jiao Y."/>
        </authorList>
    </citation>
    <scope>NUCLEOTIDE SEQUENCE [LARGE SCALE GENOMIC DNA]</scope>
    <source>
        <strain evidence="5">IBCAS-2021</strain>
        <tissue evidence="5">Leaf</tissue>
    </source>
</reference>
<dbReference type="Gene3D" id="3.30.300.30">
    <property type="match status" value="1"/>
</dbReference>
<comment type="similarity">
    <text evidence="1">Belongs to the ATP-dependent AMP-binding enzyme family.</text>
</comment>
<proteinExistence type="inferred from homology"/>
<sequence length="566" mass="60747">MAMPKRAAVPPGTDPRSGFCSATKTFHSLRPAVDLPHPSLPHSVTSYVFQILSADSSTTSRRSEQPAFVDSSSDGRLRVVSYADLVALTRSLASSLLELASRGDVAFVLAPASVHVPILYLSLLSIGVVVSPANPLATPEEISSHIHLSKPKVVFATSATFSKLPVAASSGSSKPRIVLLDSPEFESFISSARGHDEEAVIKQSDRAGILYSSGTTGGVKGVVLTHRNLMALIAGLYSVKQQDRASPSVVMVTVPLFHVYGFFYCMKTVALGETAVLLTERFEVGRALRAVEEFRVTTMAVAPPVVVALVKAANNSSGETRDLSSLEVVACGGAPLGKEVILAFASKFPHVQIAQGYGLTESTGAAFRQVGTEETRRYGSAGKLSAYTEAKLVDPVTAEPLPPCREGEVWIRGPTIMKGYIADERATVAAVDSDGWLRTGDLCYIDGEGFIYVVDRLKELIKYKGFQVAPAELEHLLQSHPEIIDAAVIPFPDEEGGQLPMAFVVRRPHSTLNQTQIMDFVAKQVSPHKKIRRVCFITSIPKNPAGKILRKDLIKLALSGTLASKL</sequence>
<dbReference type="Pfam" id="PF00501">
    <property type="entry name" value="AMP-binding"/>
    <property type="match status" value="1"/>
</dbReference>
<evidence type="ECO:0000256" key="2">
    <source>
        <dbReference type="ARBA" id="ARBA00022598"/>
    </source>
</evidence>
<dbReference type="PROSITE" id="PS00455">
    <property type="entry name" value="AMP_BINDING"/>
    <property type="match status" value="1"/>
</dbReference>
<gene>
    <name evidence="5" type="ORF">H6P81_012490</name>
</gene>
<accession>A0AAV7EBZ9</accession>
<evidence type="ECO:0000313" key="5">
    <source>
        <dbReference type="EMBL" id="KAG9446362.1"/>
    </source>
</evidence>
<dbReference type="InterPro" id="IPR042099">
    <property type="entry name" value="ANL_N_sf"/>
</dbReference>
<evidence type="ECO:0008006" key="7">
    <source>
        <dbReference type="Google" id="ProtNLM"/>
    </source>
</evidence>
<dbReference type="InterPro" id="IPR045851">
    <property type="entry name" value="AMP-bd_C_sf"/>
</dbReference>
<feature type="domain" description="AMP-binding enzyme C-terminal" evidence="4">
    <location>
        <begin position="472"/>
        <end position="547"/>
    </location>
</feature>
<evidence type="ECO:0000259" key="3">
    <source>
        <dbReference type="Pfam" id="PF00501"/>
    </source>
</evidence>
<organism evidence="5 6">
    <name type="scientific">Aristolochia fimbriata</name>
    <name type="common">White veined hardy Dutchman's pipe vine</name>
    <dbReference type="NCBI Taxonomy" id="158543"/>
    <lineage>
        <taxon>Eukaryota</taxon>
        <taxon>Viridiplantae</taxon>
        <taxon>Streptophyta</taxon>
        <taxon>Embryophyta</taxon>
        <taxon>Tracheophyta</taxon>
        <taxon>Spermatophyta</taxon>
        <taxon>Magnoliopsida</taxon>
        <taxon>Magnoliidae</taxon>
        <taxon>Piperales</taxon>
        <taxon>Aristolochiaceae</taxon>
        <taxon>Aristolochia</taxon>
    </lineage>
</organism>
<dbReference type="PANTHER" id="PTHR24096">
    <property type="entry name" value="LONG-CHAIN-FATTY-ACID--COA LIGASE"/>
    <property type="match status" value="1"/>
</dbReference>
<dbReference type="GO" id="GO:0016405">
    <property type="term" value="F:CoA-ligase activity"/>
    <property type="evidence" value="ECO:0007669"/>
    <property type="project" value="TreeGrafter"/>
</dbReference>
<feature type="domain" description="AMP-dependent synthetase/ligase" evidence="3">
    <location>
        <begin position="60"/>
        <end position="420"/>
    </location>
</feature>